<dbReference type="AlphaFoldDB" id="A0ABD1YS03"/>
<gene>
    <name evidence="2" type="ORF">R1flu_005030</name>
</gene>
<feature type="compositionally biased region" description="Basic and acidic residues" evidence="1">
    <location>
        <begin position="74"/>
        <end position="86"/>
    </location>
</feature>
<accession>A0ABD1YS03</accession>
<organism evidence="2 3">
    <name type="scientific">Riccia fluitans</name>
    <dbReference type="NCBI Taxonomy" id="41844"/>
    <lineage>
        <taxon>Eukaryota</taxon>
        <taxon>Viridiplantae</taxon>
        <taxon>Streptophyta</taxon>
        <taxon>Embryophyta</taxon>
        <taxon>Marchantiophyta</taxon>
        <taxon>Marchantiopsida</taxon>
        <taxon>Marchantiidae</taxon>
        <taxon>Marchantiales</taxon>
        <taxon>Ricciaceae</taxon>
        <taxon>Riccia</taxon>
    </lineage>
</organism>
<reference evidence="2 3" key="1">
    <citation type="submission" date="2024-09" db="EMBL/GenBank/DDBJ databases">
        <title>Chromosome-scale assembly of Riccia fluitans.</title>
        <authorList>
            <person name="Paukszto L."/>
            <person name="Sawicki J."/>
            <person name="Karawczyk K."/>
            <person name="Piernik-Szablinska J."/>
            <person name="Szczecinska M."/>
            <person name="Mazdziarz M."/>
        </authorList>
    </citation>
    <scope>NUCLEOTIDE SEQUENCE [LARGE SCALE GENOMIC DNA]</scope>
    <source>
        <strain evidence="2">Rf_01</strain>
        <tissue evidence="2">Aerial parts of the thallus</tissue>
    </source>
</reference>
<keyword evidence="3" id="KW-1185">Reference proteome</keyword>
<evidence type="ECO:0000313" key="3">
    <source>
        <dbReference type="Proteomes" id="UP001605036"/>
    </source>
</evidence>
<evidence type="ECO:0000313" key="2">
    <source>
        <dbReference type="EMBL" id="KAL2633551.1"/>
    </source>
</evidence>
<protein>
    <submittedName>
        <fullName evidence="2">Uncharacterized protein</fullName>
    </submittedName>
</protein>
<name>A0ABD1YS03_9MARC</name>
<feature type="region of interest" description="Disordered" evidence="1">
    <location>
        <begin position="56"/>
        <end position="121"/>
    </location>
</feature>
<proteinExistence type="predicted"/>
<comment type="caution">
    <text evidence="2">The sequence shown here is derived from an EMBL/GenBank/DDBJ whole genome shotgun (WGS) entry which is preliminary data.</text>
</comment>
<evidence type="ECO:0000256" key="1">
    <source>
        <dbReference type="SAM" id="MobiDB-lite"/>
    </source>
</evidence>
<sequence>MQIVAEVETAQKEEAYLLKLQVQEQEGNGNVEVNAPEERLLPVDEAKKALSRLVSARGVEDPLRPNKTSGNRFDSTEGRKRYKPEGENPQMEGNSNGTPEALKEARMEATFSGREPVEQAK</sequence>
<dbReference type="EMBL" id="JBHFFA010000003">
    <property type="protein sequence ID" value="KAL2633551.1"/>
    <property type="molecule type" value="Genomic_DNA"/>
</dbReference>
<dbReference type="Proteomes" id="UP001605036">
    <property type="component" value="Unassembled WGS sequence"/>
</dbReference>